<proteinExistence type="predicted"/>
<keyword evidence="6" id="KW-1185">Reference proteome</keyword>
<sequence>MVKQLSFIFIFLSVCKITNAQLTIYPNISQGGTGQVCAATGIHIGTNIPGGLNNQIKSIKLDMGYMATLAENEDGTGKSFNYIAVTSNVTVDLAAVLQDKVSFIRVMPIRNISKKGMGTKDNNLVANVNPSWFYDWGALDVSTANNEFVLMAWNINLANNFLNLNTYPTRTDVNTLLAFNEPDGTSQANIPDVNVALPVYKNLLRTGYRMGSPATKEENWNRWLSDFTTIAEADDARIDFVAIHWYDWGNWSSSTNANPDINSLLTRFKNYIDAVYNRYKKPIWITEFNANVNRPAAVQDAFMRVALPYLEGDSRIERYAYFFETTFPASVNGTLTSLGQTYKDHVSTASLTSNIIDTRSTNLASSPANLVFNGDFENTTSFINGWTTAHTADFVKEIVDEINITSMRFASATNNRTLTSDAITVVPGKTYKLQFTARIQSAAGASGGAGPTRGGVFSGTIVNGSDQAATTFTPLTTTSSSNTTLFANYTVPANQTSIRLRFNKTADIAYLDDVSLVEVTSLPIQLLSFTGEASKDGVNLNWKTSTEVNNEKFTLSHSSNGKDFTQIASIKGAINSSKLQNYNFRDKFPANGVNYYQLSQTDLDGKTETFPPIAVNFQLANSEDNLNVYSDLKATQLRLNWAKDETVNLSIFDLKGQRIFNDKVLLRNGMNLVNLDTSGKLEANNIYVITLSGAEKNIALKFVVNP</sequence>
<dbReference type="Pfam" id="PF11790">
    <property type="entry name" value="Glyco_hydro_cc"/>
    <property type="match status" value="1"/>
</dbReference>
<evidence type="ECO:0000313" key="6">
    <source>
        <dbReference type="Proteomes" id="UP000323653"/>
    </source>
</evidence>
<evidence type="ECO:0000259" key="3">
    <source>
        <dbReference type="Pfam" id="PF02018"/>
    </source>
</evidence>
<dbReference type="InterPro" id="IPR008979">
    <property type="entry name" value="Galactose-bd-like_sf"/>
</dbReference>
<feature type="chain" id="PRO_5022823232" description="Glycosyl hydrolase" evidence="2">
    <location>
        <begin position="21"/>
        <end position="706"/>
    </location>
</feature>
<evidence type="ECO:0000256" key="2">
    <source>
        <dbReference type="SAM" id="SignalP"/>
    </source>
</evidence>
<dbReference type="AlphaFoldDB" id="A0A5C0VNI9"/>
<dbReference type="InterPro" id="IPR017853">
    <property type="entry name" value="GH"/>
</dbReference>
<dbReference type="EMBL" id="CP043329">
    <property type="protein sequence ID" value="QEK53101.1"/>
    <property type="molecule type" value="Genomic_DNA"/>
</dbReference>
<protein>
    <recommendedName>
        <fullName evidence="7">Glycosyl hydrolase</fullName>
    </recommendedName>
</protein>
<organism evidence="5 6">
    <name type="scientific">Pedobacter aquae</name>
    <dbReference type="NCBI Taxonomy" id="2605747"/>
    <lineage>
        <taxon>Bacteria</taxon>
        <taxon>Pseudomonadati</taxon>
        <taxon>Bacteroidota</taxon>
        <taxon>Sphingobacteriia</taxon>
        <taxon>Sphingobacteriales</taxon>
        <taxon>Sphingobacteriaceae</taxon>
        <taxon>Pedobacter</taxon>
    </lineage>
</organism>
<name>A0A5C0VNI9_9SPHI</name>
<feature type="domain" description="CBM-cenC" evidence="3">
    <location>
        <begin position="368"/>
        <end position="504"/>
    </location>
</feature>
<evidence type="ECO:0000259" key="4">
    <source>
        <dbReference type="Pfam" id="PF11790"/>
    </source>
</evidence>
<dbReference type="Gene3D" id="2.60.20.10">
    <property type="entry name" value="Crystallins"/>
    <property type="match status" value="1"/>
</dbReference>
<dbReference type="Proteomes" id="UP000323653">
    <property type="component" value="Chromosome"/>
</dbReference>
<dbReference type="PANTHER" id="PTHR34154:SF3">
    <property type="entry name" value="ALKALI-SENSITIVE LINKAGE PROTEIN 1"/>
    <property type="match status" value="1"/>
</dbReference>
<dbReference type="Pfam" id="PF02018">
    <property type="entry name" value="CBM_4_9"/>
    <property type="match status" value="1"/>
</dbReference>
<dbReference type="InterPro" id="IPR024655">
    <property type="entry name" value="Asl1_glyco_hydro_catalytic"/>
</dbReference>
<dbReference type="Gene3D" id="3.20.20.80">
    <property type="entry name" value="Glycosidases"/>
    <property type="match status" value="1"/>
</dbReference>
<dbReference type="InterPro" id="IPR003305">
    <property type="entry name" value="CenC_carb-bd"/>
</dbReference>
<feature type="domain" description="Asl1-like glycosyl hydrolase catalytic" evidence="4">
    <location>
        <begin position="125"/>
        <end position="342"/>
    </location>
</feature>
<evidence type="ECO:0000256" key="1">
    <source>
        <dbReference type="ARBA" id="ARBA00022801"/>
    </source>
</evidence>
<dbReference type="GO" id="GO:0071966">
    <property type="term" value="P:fungal-type cell wall polysaccharide metabolic process"/>
    <property type="evidence" value="ECO:0007669"/>
    <property type="project" value="TreeGrafter"/>
</dbReference>
<accession>A0A5C0VNI9</accession>
<evidence type="ECO:0000313" key="5">
    <source>
        <dbReference type="EMBL" id="QEK53101.1"/>
    </source>
</evidence>
<reference evidence="5 6" key="1">
    <citation type="submission" date="2019-08" db="EMBL/GenBank/DDBJ databases">
        <title>Pedobacter sp. nov., isolated from Han river, South Korea.</title>
        <authorList>
            <person name="Lee D.-H."/>
            <person name="Kim Y.-S."/>
            <person name="Hwang E.-M."/>
            <person name="Le Tran T.C."/>
            <person name="Cha C.-J."/>
        </authorList>
    </citation>
    <scope>NUCLEOTIDE SEQUENCE [LARGE SCALE GENOMIC DNA]</scope>
    <source>
        <strain evidence="5 6">CJ43</strain>
    </source>
</reference>
<keyword evidence="1" id="KW-0378">Hydrolase</keyword>
<dbReference type="Gene3D" id="2.60.120.260">
    <property type="entry name" value="Galactose-binding domain-like"/>
    <property type="match status" value="1"/>
</dbReference>
<keyword evidence="2" id="KW-0732">Signal</keyword>
<dbReference type="InterPro" id="IPR053183">
    <property type="entry name" value="ASL1"/>
</dbReference>
<dbReference type="KEGG" id="pej:FYC62_16510"/>
<feature type="signal peptide" evidence="2">
    <location>
        <begin position="1"/>
        <end position="20"/>
    </location>
</feature>
<dbReference type="SUPFAM" id="SSF49785">
    <property type="entry name" value="Galactose-binding domain-like"/>
    <property type="match status" value="1"/>
</dbReference>
<dbReference type="RefSeq" id="WP_149075736.1">
    <property type="nucleotide sequence ID" value="NZ_CP043329.1"/>
</dbReference>
<dbReference type="SUPFAM" id="SSF51445">
    <property type="entry name" value="(Trans)glycosidases"/>
    <property type="match status" value="1"/>
</dbReference>
<dbReference type="PANTHER" id="PTHR34154">
    <property type="entry name" value="ALKALI-SENSITIVE LINKAGE PROTEIN 1"/>
    <property type="match status" value="1"/>
</dbReference>
<evidence type="ECO:0008006" key="7">
    <source>
        <dbReference type="Google" id="ProtNLM"/>
    </source>
</evidence>
<dbReference type="GO" id="GO:0016798">
    <property type="term" value="F:hydrolase activity, acting on glycosyl bonds"/>
    <property type="evidence" value="ECO:0007669"/>
    <property type="project" value="InterPro"/>
</dbReference>
<gene>
    <name evidence="5" type="ORF">FYC62_16510</name>
</gene>